<organism evidence="1 2">
    <name type="scientific">Aurantimonas aggregata</name>
    <dbReference type="NCBI Taxonomy" id="2047720"/>
    <lineage>
        <taxon>Bacteria</taxon>
        <taxon>Pseudomonadati</taxon>
        <taxon>Pseudomonadota</taxon>
        <taxon>Alphaproteobacteria</taxon>
        <taxon>Hyphomicrobiales</taxon>
        <taxon>Aurantimonadaceae</taxon>
        <taxon>Aurantimonas</taxon>
    </lineage>
</organism>
<dbReference type="Proteomes" id="UP000476332">
    <property type="component" value="Unassembled WGS sequence"/>
</dbReference>
<evidence type="ECO:0000313" key="2">
    <source>
        <dbReference type="Proteomes" id="UP000476332"/>
    </source>
</evidence>
<dbReference type="EMBL" id="JAAAMJ010000020">
    <property type="protein sequence ID" value="NDV88813.1"/>
    <property type="molecule type" value="Genomic_DNA"/>
</dbReference>
<accession>A0A6L9MLU2</accession>
<gene>
    <name evidence="1" type="ORF">GTW51_19135</name>
</gene>
<name>A0A6L9MLU2_9HYPH</name>
<dbReference type="AlphaFoldDB" id="A0A6L9MLU2"/>
<sequence>MLYSIGTVDLDTRPFSVETVERSASADFAVKPLIGTLPGREFMGEGEDRLTVSGQLLPSKIGGLTQLEALHSFRRAGQRLPVMRGDGRMLGWFVIEEIRESHSNLMRDGVGFTVGHSVTMARTSPEGASASIIGALLSIFGAIGR</sequence>
<dbReference type="InterPro" id="IPR009734">
    <property type="entry name" value="Myoviridae_GpU"/>
</dbReference>
<protein>
    <submittedName>
        <fullName evidence="1">Phage tail protein</fullName>
    </submittedName>
</protein>
<dbReference type="RefSeq" id="WP_163045662.1">
    <property type="nucleotide sequence ID" value="NZ_JAAAMJ010000020.1"/>
</dbReference>
<comment type="caution">
    <text evidence="1">The sequence shown here is derived from an EMBL/GenBank/DDBJ whole genome shotgun (WGS) entry which is preliminary data.</text>
</comment>
<evidence type="ECO:0000313" key="1">
    <source>
        <dbReference type="EMBL" id="NDV88813.1"/>
    </source>
</evidence>
<dbReference type="Pfam" id="PF06995">
    <property type="entry name" value="Phage_P2_GpU"/>
    <property type="match status" value="1"/>
</dbReference>
<proteinExistence type="predicted"/>
<reference evidence="1 2" key="1">
    <citation type="submission" date="2020-01" db="EMBL/GenBank/DDBJ databases">
        <title>Genomes of bacteria type strains.</title>
        <authorList>
            <person name="Chen J."/>
            <person name="Zhu S."/>
            <person name="Chen J."/>
        </authorList>
    </citation>
    <scope>NUCLEOTIDE SEQUENCE [LARGE SCALE GENOMIC DNA]</scope>
    <source>
        <strain evidence="1 2">KCTC 52919</strain>
    </source>
</reference>
<keyword evidence="2" id="KW-1185">Reference proteome</keyword>